<evidence type="ECO:0000256" key="1">
    <source>
        <dbReference type="ARBA" id="ARBA00004377"/>
    </source>
</evidence>
<evidence type="ECO:0000259" key="11">
    <source>
        <dbReference type="Pfam" id="PF12019"/>
    </source>
</evidence>
<comment type="similarity">
    <text evidence="9">Belongs to the GSP H family.</text>
</comment>
<keyword evidence="5" id="KW-0997">Cell inner membrane</keyword>
<evidence type="ECO:0000256" key="3">
    <source>
        <dbReference type="ARBA" id="ARBA00022475"/>
    </source>
</evidence>
<keyword evidence="3" id="KW-1003">Cell membrane</keyword>
<evidence type="ECO:0000256" key="2">
    <source>
        <dbReference type="ARBA" id="ARBA00021549"/>
    </source>
</evidence>
<dbReference type="AlphaFoldDB" id="A0A1I4SP71"/>
<dbReference type="GO" id="GO:0015628">
    <property type="term" value="P:protein secretion by the type II secretion system"/>
    <property type="evidence" value="ECO:0007669"/>
    <property type="project" value="InterPro"/>
</dbReference>
<accession>A0A1I4SP71</accession>
<keyword evidence="8" id="KW-0472">Membrane</keyword>
<evidence type="ECO:0000256" key="9">
    <source>
        <dbReference type="ARBA" id="ARBA00025772"/>
    </source>
</evidence>
<name>A0A1I4SP71_ECTMO</name>
<proteinExistence type="inferred from homology"/>
<dbReference type="Gene3D" id="3.55.40.10">
    <property type="entry name" value="minor pseudopilin epsh domain"/>
    <property type="match status" value="1"/>
</dbReference>
<evidence type="ECO:0000313" key="13">
    <source>
        <dbReference type="Proteomes" id="UP000199556"/>
    </source>
</evidence>
<reference evidence="12 13" key="1">
    <citation type="submission" date="2016-10" db="EMBL/GenBank/DDBJ databases">
        <authorList>
            <person name="de Groot N.N."/>
        </authorList>
    </citation>
    <scope>NUCLEOTIDE SEQUENCE [LARGE SCALE GENOMIC DNA]</scope>
    <source>
        <strain evidence="12 13">DSM 4180</strain>
    </source>
</reference>
<comment type="subcellular location">
    <subcellularLocation>
        <location evidence="1">Cell inner membrane</location>
        <topology evidence="1">Single-pass membrane protein</topology>
    </subcellularLocation>
</comment>
<evidence type="ECO:0000313" key="12">
    <source>
        <dbReference type="EMBL" id="SFM66140.1"/>
    </source>
</evidence>
<dbReference type="Proteomes" id="UP000199556">
    <property type="component" value="Unassembled WGS sequence"/>
</dbReference>
<dbReference type="SUPFAM" id="SSF54523">
    <property type="entry name" value="Pili subunits"/>
    <property type="match status" value="1"/>
</dbReference>
<organism evidence="12 13">
    <name type="scientific">Ectothiorhodospira mobilis</name>
    <dbReference type="NCBI Taxonomy" id="195064"/>
    <lineage>
        <taxon>Bacteria</taxon>
        <taxon>Pseudomonadati</taxon>
        <taxon>Pseudomonadota</taxon>
        <taxon>Gammaproteobacteria</taxon>
        <taxon>Chromatiales</taxon>
        <taxon>Ectothiorhodospiraceae</taxon>
        <taxon>Ectothiorhodospira</taxon>
    </lineage>
</organism>
<dbReference type="InterPro" id="IPR012902">
    <property type="entry name" value="N_methyl_site"/>
</dbReference>
<feature type="domain" description="General secretion pathway GspH" evidence="11">
    <location>
        <begin position="44"/>
        <end position="163"/>
    </location>
</feature>
<evidence type="ECO:0000256" key="8">
    <source>
        <dbReference type="ARBA" id="ARBA00023136"/>
    </source>
</evidence>
<dbReference type="STRING" id="195064.SAMN05421721_11940"/>
<evidence type="ECO:0000256" key="6">
    <source>
        <dbReference type="ARBA" id="ARBA00022692"/>
    </source>
</evidence>
<dbReference type="OrthoDB" id="2313614at2"/>
<dbReference type="InterPro" id="IPR045584">
    <property type="entry name" value="Pilin-like"/>
</dbReference>
<keyword evidence="4" id="KW-0488">Methylation</keyword>
<evidence type="ECO:0000256" key="5">
    <source>
        <dbReference type="ARBA" id="ARBA00022519"/>
    </source>
</evidence>
<gene>
    <name evidence="12" type="ORF">SAMN05421721_11940</name>
</gene>
<dbReference type="NCBIfam" id="TIGR02532">
    <property type="entry name" value="IV_pilin_GFxxxE"/>
    <property type="match status" value="1"/>
</dbReference>
<keyword evidence="6" id="KW-0812">Transmembrane</keyword>
<dbReference type="Pfam" id="PF12019">
    <property type="entry name" value="GspH"/>
    <property type="match status" value="1"/>
</dbReference>
<dbReference type="EMBL" id="FOUO01000019">
    <property type="protein sequence ID" value="SFM66140.1"/>
    <property type="molecule type" value="Genomic_DNA"/>
</dbReference>
<evidence type="ECO:0000256" key="10">
    <source>
        <dbReference type="ARBA" id="ARBA00030775"/>
    </source>
</evidence>
<dbReference type="GO" id="GO:0015627">
    <property type="term" value="C:type II protein secretion system complex"/>
    <property type="evidence" value="ECO:0007669"/>
    <property type="project" value="InterPro"/>
</dbReference>
<keyword evidence="7" id="KW-1133">Transmembrane helix</keyword>
<dbReference type="InterPro" id="IPR022346">
    <property type="entry name" value="T2SS_GspH"/>
</dbReference>
<dbReference type="GO" id="GO:0005886">
    <property type="term" value="C:plasma membrane"/>
    <property type="evidence" value="ECO:0007669"/>
    <property type="project" value="UniProtKB-SubCell"/>
</dbReference>
<sequence>MSMHTKGYTLMELLVTLTLVVVLTTLVLPGWAALLGEQRLAATTNALVQALTAARFEAVKRGEGVVLCPSADGRTCAETPYHRGWLLRPAPKTVSALETQAPVLRAWAVPSGAVAIHTGAGLARYVAYRPDGQTRQLNGALQMGSFRLCHGERGRQVIISRTGRVRVEQFPCGSQ</sequence>
<keyword evidence="13" id="KW-1185">Reference proteome</keyword>
<protein>
    <recommendedName>
        <fullName evidence="2">Type II secretion system protein H</fullName>
    </recommendedName>
    <alternativeName>
        <fullName evidence="10">General secretion pathway protein H</fullName>
    </alternativeName>
</protein>
<evidence type="ECO:0000256" key="7">
    <source>
        <dbReference type="ARBA" id="ARBA00022989"/>
    </source>
</evidence>
<evidence type="ECO:0000256" key="4">
    <source>
        <dbReference type="ARBA" id="ARBA00022481"/>
    </source>
</evidence>